<evidence type="ECO:0000313" key="3">
    <source>
        <dbReference type="Proteomes" id="UP000041254"/>
    </source>
</evidence>
<feature type="signal peptide" evidence="1">
    <location>
        <begin position="1"/>
        <end position="27"/>
    </location>
</feature>
<dbReference type="VEuPathDB" id="CryptoDB:Vbra_22296"/>
<keyword evidence="1" id="KW-0732">Signal</keyword>
<feature type="chain" id="PRO_5005190052" evidence="1">
    <location>
        <begin position="28"/>
        <end position="152"/>
    </location>
</feature>
<accession>A0A0G4GIS7</accession>
<protein>
    <submittedName>
        <fullName evidence="2">Uncharacterized protein</fullName>
    </submittedName>
</protein>
<organism evidence="2 3">
    <name type="scientific">Vitrella brassicaformis (strain CCMP3155)</name>
    <dbReference type="NCBI Taxonomy" id="1169540"/>
    <lineage>
        <taxon>Eukaryota</taxon>
        <taxon>Sar</taxon>
        <taxon>Alveolata</taxon>
        <taxon>Colpodellida</taxon>
        <taxon>Vitrellaceae</taxon>
        <taxon>Vitrella</taxon>
    </lineage>
</organism>
<dbReference type="PhylomeDB" id="A0A0G4GIS7"/>
<dbReference type="EMBL" id="CDMY01000678">
    <property type="protein sequence ID" value="CEM29746.1"/>
    <property type="molecule type" value="Genomic_DNA"/>
</dbReference>
<dbReference type="Proteomes" id="UP000041254">
    <property type="component" value="Unassembled WGS sequence"/>
</dbReference>
<reference evidence="2 3" key="1">
    <citation type="submission" date="2014-11" db="EMBL/GenBank/DDBJ databases">
        <authorList>
            <person name="Zhu J."/>
            <person name="Qi W."/>
            <person name="Song R."/>
        </authorList>
    </citation>
    <scope>NUCLEOTIDE SEQUENCE [LARGE SCALE GENOMIC DNA]</scope>
</reference>
<dbReference type="InParanoid" id="A0A0G4GIS7"/>
<sequence>MMAGRSAMLVVLFGLIALCGPASLAAGEEIHTKHGLGAGACEEKDCAIGGEFVGGQPTKCYLRGGATSKGVPAAGSAQVVDVVCPTEYICGKNCDEYCVFNAMKYGNGYLIVGTEYKKEGQIDPPDATDGIPECTYLTISTVEKHGQLHAKY</sequence>
<evidence type="ECO:0000256" key="1">
    <source>
        <dbReference type="SAM" id="SignalP"/>
    </source>
</evidence>
<proteinExistence type="predicted"/>
<name>A0A0G4GIS7_VITBC</name>
<keyword evidence="3" id="KW-1185">Reference proteome</keyword>
<gene>
    <name evidence="2" type="ORF">Vbra_22296</name>
</gene>
<evidence type="ECO:0000313" key="2">
    <source>
        <dbReference type="EMBL" id="CEM29746.1"/>
    </source>
</evidence>
<dbReference type="AlphaFoldDB" id="A0A0G4GIS7"/>